<dbReference type="PIRSF" id="PIRSF016184">
    <property type="entry name" value="PhzC_PhzF"/>
    <property type="match status" value="1"/>
</dbReference>
<organism evidence="2 3">
    <name type="scientific">Kribbella rubisoli</name>
    <dbReference type="NCBI Taxonomy" id="3075929"/>
    <lineage>
        <taxon>Bacteria</taxon>
        <taxon>Bacillati</taxon>
        <taxon>Actinomycetota</taxon>
        <taxon>Actinomycetes</taxon>
        <taxon>Propionibacteriales</taxon>
        <taxon>Kribbellaceae</taxon>
        <taxon>Kribbella</taxon>
    </lineage>
</organism>
<dbReference type="InterPro" id="IPR003719">
    <property type="entry name" value="Phenazine_PhzF-like"/>
</dbReference>
<reference evidence="2 3" key="1">
    <citation type="journal article" date="2015" name="Stand. Genomic Sci.">
        <title>Genomic Encyclopedia of Bacterial and Archaeal Type Strains, Phase III: the genomes of soil and plant-associated and newly described type strains.</title>
        <authorList>
            <person name="Whitman W.B."/>
            <person name="Woyke T."/>
            <person name="Klenk H.P."/>
            <person name="Zhou Y."/>
            <person name="Lilburn T.G."/>
            <person name="Beck B.J."/>
            <person name="De Vos P."/>
            <person name="Vandamme P."/>
            <person name="Eisen J.A."/>
            <person name="Garrity G."/>
            <person name="Hugenholtz P."/>
            <person name="Kyrpides N.C."/>
        </authorList>
    </citation>
    <scope>NUCLEOTIDE SEQUENCE [LARGE SCALE GENOMIC DNA]</scope>
    <source>
        <strain evidence="2 3">VKM Ac-2540</strain>
    </source>
</reference>
<protein>
    <submittedName>
        <fullName evidence="2">PhzF family phenazine biosynthesis protein</fullName>
    </submittedName>
</protein>
<proteinExistence type="predicted"/>
<accession>A0A4Q7X0T6</accession>
<comment type="caution">
    <text evidence="2">The sequence shown here is derived from an EMBL/GenBank/DDBJ whole genome shotgun (WGS) entry which is preliminary data.</text>
</comment>
<feature type="active site" evidence="1">
    <location>
        <position position="47"/>
    </location>
</feature>
<dbReference type="PANTHER" id="PTHR13774:SF32">
    <property type="entry name" value="ANTISENSE-ENHANCING SEQUENCE 1"/>
    <property type="match status" value="1"/>
</dbReference>
<evidence type="ECO:0000313" key="3">
    <source>
        <dbReference type="Proteomes" id="UP000292027"/>
    </source>
</evidence>
<dbReference type="GO" id="GO:0016853">
    <property type="term" value="F:isomerase activity"/>
    <property type="evidence" value="ECO:0007669"/>
    <property type="project" value="TreeGrafter"/>
</dbReference>
<dbReference type="GO" id="GO:0005737">
    <property type="term" value="C:cytoplasm"/>
    <property type="evidence" value="ECO:0007669"/>
    <property type="project" value="TreeGrafter"/>
</dbReference>
<name>A0A4Q7X0T6_9ACTN</name>
<dbReference type="Proteomes" id="UP000292027">
    <property type="component" value="Unassembled WGS sequence"/>
</dbReference>
<gene>
    <name evidence="2" type="ORF">EV645_3434</name>
</gene>
<dbReference type="Gene3D" id="3.10.310.10">
    <property type="entry name" value="Diaminopimelate Epimerase, Chain A, domain 1"/>
    <property type="match status" value="2"/>
</dbReference>
<dbReference type="PANTHER" id="PTHR13774">
    <property type="entry name" value="PHENAZINE BIOSYNTHESIS PROTEIN"/>
    <property type="match status" value="1"/>
</dbReference>
<dbReference type="EMBL" id="SHKR01000012">
    <property type="protein sequence ID" value="RZU15895.1"/>
    <property type="molecule type" value="Genomic_DNA"/>
</dbReference>
<dbReference type="RefSeq" id="WP_130444807.1">
    <property type="nucleotide sequence ID" value="NZ_SHKR01000012.1"/>
</dbReference>
<dbReference type="SUPFAM" id="SSF54506">
    <property type="entry name" value="Diaminopimelate epimerase-like"/>
    <property type="match status" value="1"/>
</dbReference>
<dbReference type="AlphaFoldDB" id="A0A4Q7X0T6"/>
<keyword evidence="3" id="KW-1185">Reference proteome</keyword>
<dbReference type="OrthoDB" id="9788221at2"/>
<sequence>MTDLHVEVVRVFTDPDGRFGNPLGIVDGALVPEPDRQTVAAALGYSETVYVDHAATGTLRIYSATGEMPFAGHPTVGAAAWLHSTGHPVDTLHVPVGPIAVTRSDDLFSVRADTTWGSTWEWHHLASPEAVLAADPTSYDAGHTYLWSWLDEPHGIIRARAFAPAMGVLEDEATGSAVTQLTAQLGRNLHAIQGAGSHLYTTHEPPTHATVGGHVLRAAPRTLTL</sequence>
<evidence type="ECO:0000256" key="1">
    <source>
        <dbReference type="PIRSR" id="PIRSR016184-1"/>
    </source>
</evidence>
<evidence type="ECO:0000313" key="2">
    <source>
        <dbReference type="EMBL" id="RZU15895.1"/>
    </source>
</evidence>
<dbReference type="Pfam" id="PF02567">
    <property type="entry name" value="PhzC-PhzF"/>
    <property type="match status" value="1"/>
</dbReference>